<evidence type="ECO:0008006" key="3">
    <source>
        <dbReference type="Google" id="ProtNLM"/>
    </source>
</evidence>
<dbReference type="GeneID" id="94442013"/>
<dbReference type="AlphaFoldDB" id="A0AB35UQH8"/>
<evidence type="ECO:0000313" key="1">
    <source>
        <dbReference type="EMBL" id="MDY5168162.1"/>
    </source>
</evidence>
<accession>A0AB35UQH8</accession>
<sequence length="78" mass="9252">MYKKYVDVITMVDKHGEVKPLAIQWDEIKRYPIERVVDIRWAASPVGGSGLRFTCQIAGHERILFYERNRWFIESLQP</sequence>
<protein>
    <recommendedName>
        <fullName evidence="3">WYL domain-containing protein</fullName>
    </recommendedName>
</protein>
<evidence type="ECO:0000313" key="2">
    <source>
        <dbReference type="Proteomes" id="UP001276902"/>
    </source>
</evidence>
<gene>
    <name evidence="1" type="ORF">MQE39_08530</name>
</gene>
<dbReference type="RefSeq" id="WP_235696035.1">
    <property type="nucleotide sequence ID" value="NZ_BAABZA010000005.1"/>
</dbReference>
<dbReference type="EMBL" id="JALDAW010000013">
    <property type="protein sequence ID" value="MDY5168162.1"/>
    <property type="molecule type" value="Genomic_DNA"/>
</dbReference>
<organism evidence="1 2">
    <name type="scientific">Dielma fastidiosa</name>
    <dbReference type="NCBI Taxonomy" id="1034346"/>
    <lineage>
        <taxon>Bacteria</taxon>
        <taxon>Bacillati</taxon>
        <taxon>Bacillota</taxon>
        <taxon>Erysipelotrichia</taxon>
        <taxon>Erysipelotrichales</taxon>
        <taxon>Erysipelotrichaceae</taxon>
        <taxon>Dielma</taxon>
    </lineage>
</organism>
<proteinExistence type="predicted"/>
<dbReference type="Proteomes" id="UP001276902">
    <property type="component" value="Unassembled WGS sequence"/>
</dbReference>
<name>A0AB35UQH8_9FIRM</name>
<comment type="caution">
    <text evidence="1">The sequence shown here is derived from an EMBL/GenBank/DDBJ whole genome shotgun (WGS) entry which is preliminary data.</text>
</comment>
<reference evidence="1" key="1">
    <citation type="submission" date="2022-03" db="EMBL/GenBank/DDBJ databases">
        <title>First case of bacteraemia caused by Dielma fastidiosa in a patient hospitalised with diverticulitis.</title>
        <authorList>
            <person name="Forman-Ankjaer B."/>
            <person name="Hvid-Jensen F."/>
            <person name="Kobel C.M."/>
            <person name="Greve T."/>
        </authorList>
    </citation>
    <scope>NUCLEOTIDE SEQUENCE</scope>
    <source>
        <strain evidence="1">AUH_DF_2021</strain>
    </source>
</reference>